<organism evidence="4 5">
    <name type="scientific">Clostridium aquiflavi</name>
    <dbReference type="NCBI Taxonomy" id="3073603"/>
    <lineage>
        <taxon>Bacteria</taxon>
        <taxon>Bacillati</taxon>
        <taxon>Bacillota</taxon>
        <taxon>Clostridia</taxon>
        <taxon>Eubacteriales</taxon>
        <taxon>Clostridiaceae</taxon>
        <taxon>Clostridium</taxon>
    </lineage>
</organism>
<dbReference type="SUPFAM" id="SSF51735">
    <property type="entry name" value="NAD(P)-binding Rossmann-fold domains"/>
    <property type="match status" value="1"/>
</dbReference>
<comment type="similarity">
    <text evidence="1 2">Belongs to the dTDP-4-dehydrorhamnose reductase family.</text>
</comment>
<dbReference type="Gene3D" id="3.90.25.10">
    <property type="entry name" value="UDP-galactose 4-epimerase, domain 1"/>
    <property type="match status" value="1"/>
</dbReference>
<dbReference type="Gene3D" id="3.40.50.720">
    <property type="entry name" value="NAD(P)-binding Rossmann-like Domain"/>
    <property type="match status" value="1"/>
</dbReference>
<dbReference type="Pfam" id="PF04321">
    <property type="entry name" value="RmlD_sub_bind"/>
    <property type="match status" value="1"/>
</dbReference>
<evidence type="ECO:0000313" key="5">
    <source>
        <dbReference type="Proteomes" id="UP001256646"/>
    </source>
</evidence>
<dbReference type="CDD" id="cd05254">
    <property type="entry name" value="dTDP_HR_like_SDR_e"/>
    <property type="match status" value="1"/>
</dbReference>
<keyword evidence="2 4" id="KW-0560">Oxidoreductase</keyword>
<dbReference type="EMBL" id="JAVJAN010000033">
    <property type="protein sequence ID" value="MDR5588261.1"/>
    <property type="molecule type" value="Genomic_DNA"/>
</dbReference>
<evidence type="ECO:0000259" key="3">
    <source>
        <dbReference type="Pfam" id="PF04321"/>
    </source>
</evidence>
<gene>
    <name evidence="4" type="primary">rfbD</name>
    <name evidence="4" type="ORF">RGC78_12365</name>
</gene>
<protein>
    <recommendedName>
        <fullName evidence="2">dTDP-4-dehydrorhamnose reductase</fullName>
        <ecNumber evidence="2">1.1.1.133</ecNumber>
    </recommendedName>
</protein>
<dbReference type="Proteomes" id="UP001256646">
    <property type="component" value="Unassembled WGS sequence"/>
</dbReference>
<proteinExistence type="inferred from homology"/>
<feature type="domain" description="RmlD-like substrate binding" evidence="3">
    <location>
        <begin position="2"/>
        <end position="278"/>
    </location>
</feature>
<dbReference type="NCBIfam" id="TIGR01214">
    <property type="entry name" value="rmlD"/>
    <property type="match status" value="1"/>
</dbReference>
<dbReference type="RefSeq" id="WP_309556733.1">
    <property type="nucleotide sequence ID" value="NZ_JAVJAN010000033.1"/>
</dbReference>
<dbReference type="PANTHER" id="PTHR10491:SF4">
    <property type="entry name" value="METHIONINE ADENOSYLTRANSFERASE 2 SUBUNIT BETA"/>
    <property type="match status" value="1"/>
</dbReference>
<dbReference type="EC" id="1.1.1.133" evidence="2"/>
<comment type="pathway">
    <text evidence="2">Carbohydrate biosynthesis; dTDP-L-rhamnose biosynthesis.</text>
</comment>
<dbReference type="InterPro" id="IPR005913">
    <property type="entry name" value="dTDP_dehydrorham_reduct"/>
</dbReference>
<sequence>MILVTGVNGQLGYDVIKELNKRNIECLGIDIKDLDITDDKAVNEYILNLKPECLIHCAAYTAVDRAEDEEEICTKVNVYGTENIAKVCKKIDAQMVYISTDYVFDGLGNKPFDVDGNINPLSVYGKTKYQGELKVKAILDKYFIVRISWVFGINGNNFIKTMLKLGAEKESLNVVCDQIGSPTYTADLASLLCDMVVSQKYGVYHATNEGTCSWAEFAEEIMKMAGFNCKINPIPTSEYPTKAVRPLNSRLSKKSLVDDGFNLLPRWEDALNRYLEEINYSKM</sequence>
<keyword evidence="2" id="KW-0521">NADP</keyword>
<evidence type="ECO:0000256" key="2">
    <source>
        <dbReference type="RuleBase" id="RU364082"/>
    </source>
</evidence>
<dbReference type="InterPro" id="IPR036291">
    <property type="entry name" value="NAD(P)-bd_dom_sf"/>
</dbReference>
<reference evidence="4 5" key="1">
    <citation type="submission" date="2023-09" db="EMBL/GenBank/DDBJ databases">
        <authorList>
            <person name="Zhai L."/>
        </authorList>
    </citation>
    <scope>NUCLEOTIDE SEQUENCE [LARGE SCALE GENOMIC DNA]</scope>
    <source>
        <strain evidence="4 5">5 N-1</strain>
    </source>
</reference>
<evidence type="ECO:0000256" key="1">
    <source>
        <dbReference type="ARBA" id="ARBA00010944"/>
    </source>
</evidence>
<dbReference type="GO" id="GO:0008831">
    <property type="term" value="F:dTDP-4-dehydrorhamnose reductase activity"/>
    <property type="evidence" value="ECO:0007669"/>
    <property type="project" value="UniProtKB-EC"/>
</dbReference>
<comment type="function">
    <text evidence="2">Catalyzes the reduction of dTDP-6-deoxy-L-lyxo-4-hexulose to yield dTDP-L-rhamnose.</text>
</comment>
<name>A0ABU1EIP6_9CLOT</name>
<dbReference type="InterPro" id="IPR029903">
    <property type="entry name" value="RmlD-like-bd"/>
</dbReference>
<comment type="caution">
    <text evidence="4">The sequence shown here is derived from an EMBL/GenBank/DDBJ whole genome shotgun (WGS) entry which is preliminary data.</text>
</comment>
<keyword evidence="5" id="KW-1185">Reference proteome</keyword>
<evidence type="ECO:0000313" key="4">
    <source>
        <dbReference type="EMBL" id="MDR5588261.1"/>
    </source>
</evidence>
<dbReference type="PANTHER" id="PTHR10491">
    <property type="entry name" value="DTDP-4-DEHYDRORHAMNOSE REDUCTASE"/>
    <property type="match status" value="1"/>
</dbReference>
<accession>A0ABU1EIP6</accession>